<name>A0A8S5NET5_9CAUD</name>
<dbReference type="EMBL" id="BK015142">
    <property type="protein sequence ID" value="DAD92704.1"/>
    <property type="molecule type" value="Genomic_DNA"/>
</dbReference>
<protein>
    <submittedName>
        <fullName evidence="1">Uncharacterized protein</fullName>
    </submittedName>
</protein>
<reference evidence="1" key="1">
    <citation type="journal article" date="2021" name="Proc. Natl. Acad. Sci. U.S.A.">
        <title>A Catalog of Tens of Thousands of Viruses from Human Metagenomes Reveals Hidden Associations with Chronic Diseases.</title>
        <authorList>
            <person name="Tisza M.J."/>
            <person name="Buck C.B."/>
        </authorList>
    </citation>
    <scope>NUCLEOTIDE SEQUENCE</scope>
    <source>
        <strain evidence="1">Ct9f93</strain>
    </source>
</reference>
<accession>A0A8S5NET5</accession>
<proteinExistence type="predicted"/>
<sequence length="29" mass="3430">MLFHPRLIGGEGNHFVIKKIPKLFHRRST</sequence>
<evidence type="ECO:0000313" key="1">
    <source>
        <dbReference type="EMBL" id="DAD92704.1"/>
    </source>
</evidence>
<organism evidence="1">
    <name type="scientific">Podoviridae sp. ct9f93</name>
    <dbReference type="NCBI Taxonomy" id="2826544"/>
    <lineage>
        <taxon>Viruses</taxon>
        <taxon>Duplodnaviria</taxon>
        <taxon>Heunggongvirae</taxon>
        <taxon>Uroviricota</taxon>
        <taxon>Caudoviricetes</taxon>
    </lineage>
</organism>